<gene>
    <name evidence="3" type="ORF">CLV59_10119</name>
</gene>
<dbReference type="Pfam" id="PF07859">
    <property type="entry name" value="Abhydrolase_3"/>
    <property type="match status" value="1"/>
</dbReference>
<dbReference type="Proteomes" id="UP000249819">
    <property type="component" value="Unassembled WGS sequence"/>
</dbReference>
<dbReference type="InterPro" id="IPR013094">
    <property type="entry name" value="AB_hydrolase_3"/>
</dbReference>
<evidence type="ECO:0000313" key="3">
    <source>
        <dbReference type="EMBL" id="RAJ87270.1"/>
    </source>
</evidence>
<dbReference type="Gene3D" id="3.40.50.1820">
    <property type="entry name" value="alpha/beta hydrolase"/>
    <property type="match status" value="1"/>
</dbReference>
<evidence type="ECO:0000259" key="2">
    <source>
        <dbReference type="Pfam" id="PF07859"/>
    </source>
</evidence>
<keyword evidence="1" id="KW-0378">Hydrolase</keyword>
<dbReference type="OrthoDB" id="9794725at2"/>
<protein>
    <submittedName>
        <fullName evidence="3">Acetyl esterase/lipase</fullName>
    </submittedName>
</protein>
<accession>A0A327WD37</accession>
<dbReference type="AlphaFoldDB" id="A0A327WD37"/>
<evidence type="ECO:0000313" key="4">
    <source>
        <dbReference type="Proteomes" id="UP000249819"/>
    </source>
</evidence>
<dbReference type="PANTHER" id="PTHR48081">
    <property type="entry name" value="AB HYDROLASE SUPERFAMILY PROTEIN C4A8.06C"/>
    <property type="match status" value="1"/>
</dbReference>
<proteinExistence type="predicted"/>
<comment type="caution">
    <text evidence="3">The sequence shown here is derived from an EMBL/GenBank/DDBJ whole genome shotgun (WGS) entry which is preliminary data.</text>
</comment>
<dbReference type="PANTHER" id="PTHR48081:SF6">
    <property type="entry name" value="PEPTIDASE S9 PROLYL OLIGOPEPTIDASE CATALYTIC DOMAIN-CONTAINING PROTEIN"/>
    <property type="match status" value="1"/>
</dbReference>
<keyword evidence="4" id="KW-1185">Reference proteome</keyword>
<feature type="domain" description="Alpha/beta hydrolase fold-3" evidence="2">
    <location>
        <begin position="66"/>
        <end position="251"/>
    </location>
</feature>
<evidence type="ECO:0000256" key="1">
    <source>
        <dbReference type="ARBA" id="ARBA00022801"/>
    </source>
</evidence>
<organism evidence="3 4">
    <name type="scientific">Chitinophaga dinghuensis</name>
    <dbReference type="NCBI Taxonomy" id="1539050"/>
    <lineage>
        <taxon>Bacteria</taxon>
        <taxon>Pseudomonadati</taxon>
        <taxon>Bacteroidota</taxon>
        <taxon>Chitinophagia</taxon>
        <taxon>Chitinophagales</taxon>
        <taxon>Chitinophagaceae</taxon>
        <taxon>Chitinophaga</taxon>
    </lineage>
</organism>
<dbReference type="EMBL" id="QLMA01000001">
    <property type="protein sequence ID" value="RAJ87270.1"/>
    <property type="molecule type" value="Genomic_DNA"/>
</dbReference>
<dbReference type="SUPFAM" id="SSF53474">
    <property type="entry name" value="alpha/beta-Hydrolases"/>
    <property type="match status" value="1"/>
</dbReference>
<dbReference type="GO" id="GO:0016787">
    <property type="term" value="F:hydrolase activity"/>
    <property type="evidence" value="ECO:0007669"/>
    <property type="project" value="UniProtKB-KW"/>
</dbReference>
<name>A0A327WD37_9BACT</name>
<dbReference type="RefSeq" id="WP_111589981.1">
    <property type="nucleotide sequence ID" value="NZ_QLMA01000001.1"/>
</dbReference>
<reference evidence="3 4" key="1">
    <citation type="submission" date="2018-06" db="EMBL/GenBank/DDBJ databases">
        <title>Genomic Encyclopedia of Archaeal and Bacterial Type Strains, Phase II (KMG-II): from individual species to whole genera.</title>
        <authorList>
            <person name="Goeker M."/>
        </authorList>
    </citation>
    <scope>NUCLEOTIDE SEQUENCE [LARGE SCALE GENOMIC DNA]</scope>
    <source>
        <strain evidence="3 4">DSM 29821</strain>
    </source>
</reference>
<sequence length="276" mass="30470">MKTIIHIKTLLLLLLVGTCITPAYGQQHLELLLWPEKAGVEDFGEASVQVFLPEKGNGMAVVACPGGGYAYLALEKEGTKYASFFNEQGIALIVLKYRLPKGRAAVPLADVKKAMQLVRDHAAEWHIDKSRLGVMGSSAGGHLAATLATRTTGEERPAFQILLYPVISMEEGLTHGGSRKCLLGEKPGRRLVQEYDNERHVSPETPPAFIAVSDDDKTVSSLNSVYYYKALHEHKVPAEMHIYPKGNHGWALNDNFIYKNDWTAALRKWLLAFSGN</sequence>
<dbReference type="InterPro" id="IPR029058">
    <property type="entry name" value="AB_hydrolase_fold"/>
</dbReference>
<dbReference type="InterPro" id="IPR050300">
    <property type="entry name" value="GDXG_lipolytic_enzyme"/>
</dbReference>